<keyword evidence="12" id="KW-0411">Iron-sulfur</keyword>
<evidence type="ECO:0000256" key="14">
    <source>
        <dbReference type="ARBA" id="ARBA00023304"/>
    </source>
</evidence>
<dbReference type="Pfam" id="PF00330">
    <property type="entry name" value="Aconitase"/>
    <property type="match status" value="1"/>
</dbReference>
<keyword evidence="8" id="KW-0004">4Fe-4S</keyword>
<evidence type="ECO:0000256" key="9">
    <source>
        <dbReference type="ARBA" id="ARBA00022605"/>
    </source>
</evidence>
<evidence type="ECO:0000256" key="6">
    <source>
        <dbReference type="ARBA" id="ARBA00011998"/>
    </source>
</evidence>
<dbReference type="GO" id="GO:0046872">
    <property type="term" value="F:metal ion binding"/>
    <property type="evidence" value="ECO:0007669"/>
    <property type="project" value="UniProtKB-KW"/>
</dbReference>
<evidence type="ECO:0000256" key="3">
    <source>
        <dbReference type="ARBA" id="ARBA00002695"/>
    </source>
</evidence>
<dbReference type="PANTHER" id="PTHR43822:SF9">
    <property type="entry name" value="3-ISOPROPYLMALATE DEHYDRATASE"/>
    <property type="match status" value="1"/>
</dbReference>
<dbReference type="Gene3D" id="3.30.499.10">
    <property type="entry name" value="Aconitase, domain 3"/>
    <property type="match status" value="1"/>
</dbReference>
<dbReference type="PRINTS" id="PR00415">
    <property type="entry name" value="ACONITASE"/>
</dbReference>
<evidence type="ECO:0000313" key="17">
    <source>
        <dbReference type="Proteomes" id="UP000019194"/>
    </source>
</evidence>
<evidence type="ECO:0000256" key="10">
    <source>
        <dbReference type="ARBA" id="ARBA00022723"/>
    </source>
</evidence>
<evidence type="ECO:0000256" key="2">
    <source>
        <dbReference type="ARBA" id="ARBA00001966"/>
    </source>
</evidence>
<evidence type="ECO:0000256" key="12">
    <source>
        <dbReference type="ARBA" id="ARBA00023014"/>
    </source>
</evidence>
<dbReference type="EMBL" id="CBWP010000027">
    <property type="protein sequence ID" value="CDL37388.1"/>
    <property type="molecule type" value="Genomic_DNA"/>
</dbReference>
<comment type="catalytic activity">
    <reaction evidence="1">
        <text>(2R,3S)-3-isopropylmalate = (2S)-2-isopropylmalate</text>
        <dbReference type="Rhea" id="RHEA:32287"/>
        <dbReference type="ChEBI" id="CHEBI:1178"/>
        <dbReference type="ChEBI" id="CHEBI:35121"/>
        <dbReference type="EC" id="4.2.1.33"/>
    </reaction>
</comment>
<dbReference type="InterPro" id="IPR050067">
    <property type="entry name" value="IPM_dehydratase_rel_enz"/>
</dbReference>
<dbReference type="GO" id="GO:0009098">
    <property type="term" value="P:L-leucine biosynthetic process"/>
    <property type="evidence" value="ECO:0007669"/>
    <property type="project" value="UniProtKB-KW"/>
</dbReference>
<protein>
    <recommendedName>
        <fullName evidence="6">3-isopropylmalate dehydratase</fullName>
        <ecNumber evidence="6">4.2.1.33</ecNumber>
    </recommendedName>
</protein>
<keyword evidence="11" id="KW-0408">Iron</keyword>
<dbReference type="GO" id="GO:0003861">
    <property type="term" value="F:3-isopropylmalate dehydratase activity"/>
    <property type="evidence" value="ECO:0007669"/>
    <property type="project" value="UniProtKB-EC"/>
</dbReference>
<evidence type="ECO:0000256" key="5">
    <source>
        <dbReference type="ARBA" id="ARBA00011271"/>
    </source>
</evidence>
<dbReference type="PANTHER" id="PTHR43822">
    <property type="entry name" value="HOMOACONITASE, MITOCHONDRIAL-RELATED"/>
    <property type="match status" value="1"/>
</dbReference>
<keyword evidence="13 16" id="KW-0456">Lyase</keyword>
<comment type="subunit">
    <text evidence="5">Heterodimer of LeuC and LeuD.</text>
</comment>
<dbReference type="AlphaFoldDB" id="A0A7G2IKS3"/>
<dbReference type="InterPro" id="IPR015931">
    <property type="entry name" value="Acnase/IPM_dHydase_lsu_aba_1/3"/>
</dbReference>
<evidence type="ECO:0000256" key="8">
    <source>
        <dbReference type="ARBA" id="ARBA00022485"/>
    </source>
</evidence>
<evidence type="ECO:0000256" key="11">
    <source>
        <dbReference type="ARBA" id="ARBA00023004"/>
    </source>
</evidence>
<dbReference type="SUPFAM" id="SSF53732">
    <property type="entry name" value="Aconitase iron-sulfur domain"/>
    <property type="match status" value="1"/>
</dbReference>
<evidence type="ECO:0000259" key="15">
    <source>
        <dbReference type="Pfam" id="PF00330"/>
    </source>
</evidence>
<dbReference type="GO" id="GO:0051539">
    <property type="term" value="F:4 iron, 4 sulfur cluster binding"/>
    <property type="evidence" value="ECO:0007669"/>
    <property type="project" value="UniProtKB-KW"/>
</dbReference>
<sequence>MAKTLYEKLFDAHVVFEAQNETPLLYIDRHLVHEVTSPQAFDGLRAHGRQVRQPGKTFATMDHNVSTQTKDINASGEMARIQMQELIKNCNEFGVELYDLNHPYQGIVHVMGPEQGVTLPGMTIVCGDSHTATHGAFGALAFGIGTSEVEHVFGDADPETGARQNHED</sequence>
<keyword evidence="10" id="KW-0479">Metal-binding</keyword>
<keyword evidence="9" id="KW-0028">Amino-acid biosynthesis</keyword>
<dbReference type="Proteomes" id="UP000019194">
    <property type="component" value="Unassembled WGS sequence"/>
</dbReference>
<comment type="cofactor">
    <cofactor evidence="2">
        <name>[4Fe-4S] cluster</name>
        <dbReference type="ChEBI" id="CHEBI:49883"/>
    </cofactor>
</comment>
<accession>A0A7G2IKS3</accession>
<comment type="pathway">
    <text evidence="4">Amino-acid biosynthesis; L-leucine biosynthesis; L-leucine from 3-methyl-2-oxobutanoate: step 2/4.</text>
</comment>
<feature type="domain" description="Aconitase/3-isopropylmalate dehydratase large subunit alpha/beta/alpha" evidence="15">
    <location>
        <begin position="7"/>
        <end position="153"/>
    </location>
</feature>
<proteinExistence type="predicted"/>
<organism evidence="16 17">
    <name type="scientific">Citrobacter freundii</name>
    <dbReference type="NCBI Taxonomy" id="546"/>
    <lineage>
        <taxon>Bacteria</taxon>
        <taxon>Pseudomonadati</taxon>
        <taxon>Pseudomonadota</taxon>
        <taxon>Gammaproteobacteria</taxon>
        <taxon>Enterobacterales</taxon>
        <taxon>Enterobacteriaceae</taxon>
        <taxon>Citrobacter</taxon>
        <taxon>Citrobacter freundii complex</taxon>
    </lineage>
</organism>
<evidence type="ECO:0000256" key="7">
    <source>
        <dbReference type="ARBA" id="ARBA00022430"/>
    </source>
</evidence>
<comment type="function">
    <text evidence="3">Catalyzes the isomerization between 2-isopropylmalate and 3-isopropylmalate, via the formation of 2-isopropylmaleate.</text>
</comment>
<reference evidence="16 17" key="1">
    <citation type="submission" date="2013-10" db="EMBL/GenBank/DDBJ databases">
        <title>Antibiotic resistance diversity of beta-lactamase producers in the General Hospital Vienna.</title>
        <authorList>
            <person name="Barisic I."/>
            <person name="Mitteregger D."/>
            <person name="Hirschl A.M."/>
            <person name="Noehammer C."/>
            <person name="Wiesinger-Mayr H."/>
        </authorList>
    </citation>
    <scope>NUCLEOTIDE SEQUENCE [LARGE SCALE GENOMIC DNA]</scope>
    <source>
        <strain evidence="16 17">ISC11</strain>
    </source>
</reference>
<dbReference type="EC" id="4.2.1.33" evidence="6"/>
<name>A0A7G2IKS3_CITFR</name>
<evidence type="ECO:0000256" key="4">
    <source>
        <dbReference type="ARBA" id="ARBA00004729"/>
    </source>
</evidence>
<dbReference type="InterPro" id="IPR036008">
    <property type="entry name" value="Aconitase_4Fe-4S_dom"/>
</dbReference>
<keyword evidence="14" id="KW-0100">Branched-chain amino acid biosynthesis</keyword>
<dbReference type="InterPro" id="IPR001030">
    <property type="entry name" value="Acoase/IPM_deHydtase_lsu_aba"/>
</dbReference>
<evidence type="ECO:0000256" key="13">
    <source>
        <dbReference type="ARBA" id="ARBA00023239"/>
    </source>
</evidence>
<comment type="caution">
    <text evidence="16">The sequence shown here is derived from an EMBL/GenBank/DDBJ whole genome shotgun (WGS) entry which is preliminary data.</text>
</comment>
<evidence type="ECO:0000256" key="1">
    <source>
        <dbReference type="ARBA" id="ARBA00000491"/>
    </source>
</evidence>
<evidence type="ECO:0000313" key="16">
    <source>
        <dbReference type="EMBL" id="CDL37388.1"/>
    </source>
</evidence>
<keyword evidence="7" id="KW-0432">Leucine biosynthesis</keyword>